<reference evidence="2 3" key="1">
    <citation type="submission" date="2019-07" db="EMBL/GenBank/DDBJ databases">
        <title>Whole genome shotgun sequence of Cellulomonas aerilata NBRC 106308.</title>
        <authorList>
            <person name="Hosoyama A."/>
            <person name="Uohara A."/>
            <person name="Ohji S."/>
            <person name="Ichikawa N."/>
        </authorList>
    </citation>
    <scope>NUCLEOTIDE SEQUENCE [LARGE SCALE GENOMIC DNA]</scope>
    <source>
        <strain evidence="2 3">NBRC 106308</strain>
    </source>
</reference>
<accession>A0A512DA72</accession>
<feature type="transmembrane region" description="Helical" evidence="1">
    <location>
        <begin position="20"/>
        <end position="38"/>
    </location>
</feature>
<keyword evidence="3" id="KW-1185">Reference proteome</keyword>
<keyword evidence="1" id="KW-1133">Transmembrane helix</keyword>
<evidence type="ECO:0000313" key="2">
    <source>
        <dbReference type="EMBL" id="GEO33277.1"/>
    </source>
</evidence>
<sequence length="153" mass="14968">MPVYTADEVRAHVRRWTAAAWWLAGGAIALTVAFTAVLADAGEQTDPVGILAIGSAVVGGLLLLGIGIGMLHGEALRAHAVGHDPTGAAGQEPAGDTGTVVQGLPHGLGGLTAARTLVLAGAALLATAAISGGIGLAGADETQDRPATTRTPG</sequence>
<protein>
    <submittedName>
        <fullName evidence="2">Uncharacterized protein</fullName>
    </submittedName>
</protein>
<keyword evidence="1" id="KW-0812">Transmembrane</keyword>
<feature type="transmembrane region" description="Helical" evidence="1">
    <location>
        <begin position="50"/>
        <end position="71"/>
    </location>
</feature>
<dbReference type="AlphaFoldDB" id="A0A512DA72"/>
<comment type="caution">
    <text evidence="2">The sequence shown here is derived from an EMBL/GenBank/DDBJ whole genome shotgun (WGS) entry which is preliminary data.</text>
</comment>
<proteinExistence type="predicted"/>
<keyword evidence="1" id="KW-0472">Membrane</keyword>
<dbReference type="Proteomes" id="UP000321181">
    <property type="component" value="Unassembled WGS sequence"/>
</dbReference>
<evidence type="ECO:0000313" key="3">
    <source>
        <dbReference type="Proteomes" id="UP000321181"/>
    </source>
</evidence>
<evidence type="ECO:0000256" key="1">
    <source>
        <dbReference type="SAM" id="Phobius"/>
    </source>
</evidence>
<dbReference type="RefSeq" id="WP_146900895.1">
    <property type="nucleotide sequence ID" value="NZ_BAAARM010000002.1"/>
</dbReference>
<gene>
    <name evidence="2" type="ORF">CAE01nite_10020</name>
</gene>
<dbReference type="EMBL" id="BJYY01000006">
    <property type="protein sequence ID" value="GEO33277.1"/>
    <property type="molecule type" value="Genomic_DNA"/>
</dbReference>
<name>A0A512DA72_9CELL</name>
<organism evidence="2 3">
    <name type="scientific">Cellulomonas aerilata</name>
    <dbReference type="NCBI Taxonomy" id="515326"/>
    <lineage>
        <taxon>Bacteria</taxon>
        <taxon>Bacillati</taxon>
        <taxon>Actinomycetota</taxon>
        <taxon>Actinomycetes</taxon>
        <taxon>Micrococcales</taxon>
        <taxon>Cellulomonadaceae</taxon>
        <taxon>Cellulomonas</taxon>
    </lineage>
</organism>